<reference evidence="1 4" key="2">
    <citation type="submission" date="2021-03" db="EMBL/GenBank/DDBJ databases">
        <title>Antimicrobial resistance genes in bacteria isolated from Japanese honey, and their potential for conferring macrolide and lincosamide resistance in the American foulbrood pathogen Paenibacillus larvae.</title>
        <authorList>
            <person name="Okamoto M."/>
            <person name="Kumagai M."/>
            <person name="Kanamori H."/>
            <person name="Takamatsu D."/>
        </authorList>
    </citation>
    <scope>NUCLEOTIDE SEQUENCE [LARGE SCALE GENOMIC DNA]</scope>
    <source>
        <strain evidence="1 4">J6TS1</strain>
    </source>
</reference>
<sequence length="110" mass="13112">MAKFILLTNKDTFQTDLNNEGLEIVETYNFYFFNKLRAKYTIAKVLDEKAKIKMSEEYHGKEYVNYIRVKFFEHFDTIEEVREELYEIADKNDSDKFSNSKLVKLENASA</sequence>
<name>A0A429X4S8_SIMTE</name>
<dbReference type="Proteomes" id="UP000680670">
    <property type="component" value="Unassembled WGS sequence"/>
</dbReference>
<reference evidence="2 3" key="1">
    <citation type="submission" date="2018-12" db="EMBL/GenBank/DDBJ databases">
        <authorList>
            <person name="Sun L."/>
            <person name="Chen Z."/>
        </authorList>
    </citation>
    <scope>NUCLEOTIDE SEQUENCE [LARGE SCALE GENOMIC DNA]</scope>
    <source>
        <strain evidence="2 3">LMG 29736</strain>
    </source>
</reference>
<evidence type="ECO:0000313" key="1">
    <source>
        <dbReference type="EMBL" id="GIN96794.1"/>
    </source>
</evidence>
<dbReference type="Proteomes" id="UP000287296">
    <property type="component" value="Unassembled WGS sequence"/>
</dbReference>
<dbReference type="RefSeq" id="WP_120117352.1">
    <property type="nucleotide sequence ID" value="NZ_BORJ01000006.1"/>
</dbReference>
<dbReference type="EMBL" id="QYTW02000020">
    <property type="protein sequence ID" value="RST58408.1"/>
    <property type="molecule type" value="Genomic_DNA"/>
</dbReference>
<dbReference type="OrthoDB" id="2866001at2"/>
<accession>A0A429X4S8</accession>
<evidence type="ECO:0000313" key="4">
    <source>
        <dbReference type="Proteomes" id="UP000680670"/>
    </source>
</evidence>
<dbReference type="AlphaFoldDB" id="A0A429X4S8"/>
<organism evidence="2 3">
    <name type="scientific">Siminovitchia terrae</name>
    <name type="common">Bacillus terrae</name>
    <dbReference type="NCBI Taxonomy" id="1914933"/>
    <lineage>
        <taxon>Bacteria</taxon>
        <taxon>Bacillati</taxon>
        <taxon>Bacillota</taxon>
        <taxon>Bacilli</taxon>
        <taxon>Bacillales</taxon>
        <taxon>Bacillaceae</taxon>
        <taxon>Siminovitchia</taxon>
    </lineage>
</organism>
<proteinExistence type="predicted"/>
<gene>
    <name evidence="2" type="ORF">D5F11_017300</name>
    <name evidence="1" type="ORF">J6TS1_26640</name>
</gene>
<evidence type="ECO:0000313" key="3">
    <source>
        <dbReference type="Proteomes" id="UP000287296"/>
    </source>
</evidence>
<evidence type="ECO:0000313" key="2">
    <source>
        <dbReference type="EMBL" id="RST58408.1"/>
    </source>
</evidence>
<comment type="caution">
    <text evidence="2">The sequence shown here is derived from an EMBL/GenBank/DDBJ whole genome shotgun (WGS) entry which is preliminary data.</text>
</comment>
<dbReference type="EMBL" id="BORJ01000006">
    <property type="protein sequence ID" value="GIN96794.1"/>
    <property type="molecule type" value="Genomic_DNA"/>
</dbReference>
<protein>
    <submittedName>
        <fullName evidence="2">Uncharacterized protein</fullName>
    </submittedName>
</protein>
<keyword evidence="4" id="KW-1185">Reference proteome</keyword>